<proteinExistence type="predicted"/>
<dbReference type="SUPFAM" id="SSF53474">
    <property type="entry name" value="alpha/beta-Hydrolases"/>
    <property type="match status" value="1"/>
</dbReference>
<feature type="domain" description="AB hydrolase-1" evidence="2">
    <location>
        <begin position="26"/>
        <end position="282"/>
    </location>
</feature>
<dbReference type="OrthoDB" id="408373at2759"/>
<evidence type="ECO:0000313" key="3">
    <source>
        <dbReference type="EMBL" id="KXH63940.1"/>
    </source>
</evidence>
<dbReference type="GO" id="GO:0016020">
    <property type="term" value="C:membrane"/>
    <property type="evidence" value="ECO:0007669"/>
    <property type="project" value="TreeGrafter"/>
</dbReference>
<organism evidence="3 4">
    <name type="scientific">Colletotrichum salicis</name>
    <dbReference type="NCBI Taxonomy" id="1209931"/>
    <lineage>
        <taxon>Eukaryota</taxon>
        <taxon>Fungi</taxon>
        <taxon>Dikarya</taxon>
        <taxon>Ascomycota</taxon>
        <taxon>Pezizomycotina</taxon>
        <taxon>Sordariomycetes</taxon>
        <taxon>Hypocreomycetidae</taxon>
        <taxon>Glomerellales</taxon>
        <taxon>Glomerellaceae</taxon>
        <taxon>Colletotrichum</taxon>
        <taxon>Colletotrichum acutatum species complex</taxon>
    </lineage>
</organism>
<keyword evidence="3" id="KW-0378">Hydrolase</keyword>
<dbReference type="InterPro" id="IPR000073">
    <property type="entry name" value="AB_hydrolase_1"/>
</dbReference>
<dbReference type="InterPro" id="IPR050266">
    <property type="entry name" value="AB_hydrolase_sf"/>
</dbReference>
<evidence type="ECO:0000313" key="4">
    <source>
        <dbReference type="Proteomes" id="UP000070121"/>
    </source>
</evidence>
<protein>
    <submittedName>
        <fullName evidence="3">Alpha/beta hydrolase fold</fullName>
    </submittedName>
</protein>
<sequence length="307" mass="34615">MPYFSRNPSFNLFYLDEGPRTATHTILLITGLSCEMHDWSWQVPFLLSHNLRVISIDSRGQGKSSAPAPDPTIRTWPGPKKSADPEVIDYYPQSTAEDMLALLSHLNITKNLIVVSHSLGDAAGYYIATSRPDLVKASIGVDPIHAFPNAVRERDAYLFDEPDVKDKIVPTLVEFFSTYCYSPECPAWQKTWHLRRMAQFDGAIMYALCWGGWGDVEHSLGRQENAVKAFEGKLKCPRLTLGSNDWYVATDREHLPKGDESLDEIVLIEGKGHWFHQLESEEFNGHLERWFQKIGVLPVVEVGAAAL</sequence>
<evidence type="ECO:0000259" key="2">
    <source>
        <dbReference type="Pfam" id="PF12697"/>
    </source>
</evidence>
<name>A0A135UU45_9PEZI</name>
<dbReference type="Gene3D" id="3.40.50.1820">
    <property type="entry name" value="alpha/beta hydrolase"/>
    <property type="match status" value="1"/>
</dbReference>
<keyword evidence="4" id="KW-1185">Reference proteome</keyword>
<evidence type="ECO:0000256" key="1">
    <source>
        <dbReference type="SAM" id="MobiDB-lite"/>
    </source>
</evidence>
<dbReference type="PANTHER" id="PTHR43798">
    <property type="entry name" value="MONOACYLGLYCEROL LIPASE"/>
    <property type="match status" value="1"/>
</dbReference>
<dbReference type="PANTHER" id="PTHR43798:SF33">
    <property type="entry name" value="HYDROLASE, PUTATIVE (AFU_ORTHOLOGUE AFUA_2G14860)-RELATED"/>
    <property type="match status" value="1"/>
</dbReference>
<gene>
    <name evidence="3" type="ORF">CSAL01_05147</name>
</gene>
<dbReference type="STRING" id="1209931.A0A135UU45"/>
<feature type="region of interest" description="Disordered" evidence="1">
    <location>
        <begin position="59"/>
        <end position="81"/>
    </location>
</feature>
<accession>A0A135UU45</accession>
<dbReference type="AlphaFoldDB" id="A0A135UU45"/>
<dbReference type="Pfam" id="PF12697">
    <property type="entry name" value="Abhydrolase_6"/>
    <property type="match status" value="1"/>
</dbReference>
<comment type="caution">
    <text evidence="3">The sequence shown here is derived from an EMBL/GenBank/DDBJ whole genome shotgun (WGS) entry which is preliminary data.</text>
</comment>
<dbReference type="GO" id="GO:0016787">
    <property type="term" value="F:hydrolase activity"/>
    <property type="evidence" value="ECO:0007669"/>
    <property type="project" value="UniProtKB-KW"/>
</dbReference>
<dbReference type="InterPro" id="IPR029058">
    <property type="entry name" value="AB_hydrolase_fold"/>
</dbReference>
<dbReference type="EMBL" id="JFFI01001031">
    <property type="protein sequence ID" value="KXH63940.1"/>
    <property type="molecule type" value="Genomic_DNA"/>
</dbReference>
<reference evidence="3 4" key="1">
    <citation type="submission" date="2014-02" db="EMBL/GenBank/DDBJ databases">
        <title>The genome sequence of Colletotrichum salicis CBS 607.94.</title>
        <authorList>
            <person name="Baroncelli R."/>
            <person name="Thon M.R."/>
        </authorList>
    </citation>
    <scope>NUCLEOTIDE SEQUENCE [LARGE SCALE GENOMIC DNA]</scope>
    <source>
        <strain evidence="3 4">CBS 607.94</strain>
    </source>
</reference>
<dbReference type="Proteomes" id="UP000070121">
    <property type="component" value="Unassembled WGS sequence"/>
</dbReference>
<dbReference type="PROSITE" id="PS51257">
    <property type="entry name" value="PROKAR_LIPOPROTEIN"/>
    <property type="match status" value="1"/>
</dbReference>